<dbReference type="InterPro" id="IPR029052">
    <property type="entry name" value="Metallo-depent_PP-like"/>
</dbReference>
<evidence type="ECO:0000313" key="6">
    <source>
        <dbReference type="Proteomes" id="UP000016023"/>
    </source>
</evidence>
<protein>
    <recommendedName>
        <fullName evidence="4">Calcineurin-like phosphoesterase domain-containing protein</fullName>
    </recommendedName>
</protein>
<evidence type="ECO:0000256" key="1">
    <source>
        <dbReference type="ARBA" id="ARBA00022723"/>
    </source>
</evidence>
<keyword evidence="3" id="KW-0472">Membrane</keyword>
<dbReference type="eggNOG" id="COG1408">
    <property type="taxonomic scope" value="Bacteria"/>
</dbReference>
<dbReference type="SUPFAM" id="SSF56300">
    <property type="entry name" value="Metallo-dependent phosphatases"/>
    <property type="match status" value="1"/>
</dbReference>
<dbReference type="InterPro" id="IPR004843">
    <property type="entry name" value="Calcineurin-like_PHP"/>
</dbReference>
<proteinExistence type="predicted"/>
<evidence type="ECO:0000256" key="2">
    <source>
        <dbReference type="ARBA" id="ARBA00022801"/>
    </source>
</evidence>
<keyword evidence="3" id="KW-1133">Transmembrane helix</keyword>
<feature type="transmembrane region" description="Helical" evidence="3">
    <location>
        <begin position="67"/>
        <end position="93"/>
    </location>
</feature>
<keyword evidence="1" id="KW-0479">Metal-binding</keyword>
<reference evidence="5 6" key="1">
    <citation type="submission" date="2011-12" db="EMBL/GenBank/DDBJ databases">
        <title>The Genome Sequence of Prevotella micans F0438.</title>
        <authorList>
            <consortium name="The Broad Institute Genome Sequencing Platform"/>
            <person name="Earl A."/>
            <person name="Ward D."/>
            <person name="Feldgarden M."/>
            <person name="Gevers D."/>
            <person name="Izard J."/>
            <person name="Baranova O.V."/>
            <person name="Blanton J.M."/>
            <person name="Wade W.G."/>
            <person name="Dewhirst F.E."/>
            <person name="Young S.K."/>
            <person name="Zeng Q."/>
            <person name="Gargeya S."/>
            <person name="Fitzgerald M."/>
            <person name="Haas B."/>
            <person name="Abouelleil A."/>
            <person name="Alvarado L."/>
            <person name="Arachchi H.M."/>
            <person name="Berlin A."/>
            <person name="Chapman S.B."/>
            <person name="Gearin G."/>
            <person name="Goldberg J."/>
            <person name="Griggs A."/>
            <person name="Gujja S."/>
            <person name="Hansen M."/>
            <person name="Heiman D."/>
            <person name="Howarth C."/>
            <person name="Larimer J."/>
            <person name="Lui A."/>
            <person name="MacDonald P.J.P."/>
            <person name="McCowen C."/>
            <person name="Montmayeur A."/>
            <person name="Murphy C."/>
            <person name="Neiman D."/>
            <person name="Pearson M."/>
            <person name="Priest M."/>
            <person name="Roberts A."/>
            <person name="Saif S."/>
            <person name="Shea T."/>
            <person name="Sisk P."/>
            <person name="Stolte C."/>
            <person name="Sykes S."/>
            <person name="Wortman J."/>
            <person name="Nusbaum C."/>
            <person name="Birren B."/>
        </authorList>
    </citation>
    <scope>NUCLEOTIDE SEQUENCE [LARGE SCALE GENOMIC DNA]</scope>
    <source>
        <strain evidence="5 6">F0438</strain>
    </source>
</reference>
<dbReference type="EMBL" id="AGWK01000018">
    <property type="protein sequence ID" value="EHO72848.1"/>
    <property type="molecule type" value="Genomic_DNA"/>
</dbReference>
<dbReference type="PANTHER" id="PTHR31302:SF31">
    <property type="entry name" value="PHOSPHODIESTERASE YAEI"/>
    <property type="match status" value="1"/>
</dbReference>
<dbReference type="Proteomes" id="UP000016023">
    <property type="component" value="Unassembled WGS sequence"/>
</dbReference>
<feature type="domain" description="Calcineurin-like phosphoesterase" evidence="4">
    <location>
        <begin position="152"/>
        <end position="331"/>
    </location>
</feature>
<dbReference type="PATRIC" id="fig|883158.3.peg.621"/>
<dbReference type="Pfam" id="PF00149">
    <property type="entry name" value="Metallophos"/>
    <property type="match status" value="1"/>
</dbReference>
<keyword evidence="2" id="KW-0378">Hydrolase</keyword>
<organism evidence="5 6">
    <name type="scientific">Prevotella micans F0438</name>
    <dbReference type="NCBI Taxonomy" id="883158"/>
    <lineage>
        <taxon>Bacteria</taxon>
        <taxon>Pseudomonadati</taxon>
        <taxon>Bacteroidota</taxon>
        <taxon>Bacteroidia</taxon>
        <taxon>Bacteroidales</taxon>
        <taxon>Prevotellaceae</taxon>
        <taxon>Prevotella</taxon>
    </lineage>
</organism>
<feature type="transmembrane region" description="Helical" evidence="3">
    <location>
        <begin position="6"/>
        <end position="25"/>
    </location>
</feature>
<accession>H1Q120</accession>
<feature type="transmembrane region" description="Helical" evidence="3">
    <location>
        <begin position="37"/>
        <end position="55"/>
    </location>
</feature>
<gene>
    <name evidence="5" type="ORF">HMPREF9140_00608</name>
</gene>
<sequence>MVARIAIFLLATIILSDLYIYIRFFRKPHKHSWPMHVLMWGSSAVIMIFTCVLSLQRNFAPLNLTWLNVYLFLLVVCTFSKSIYVLCSIVGLLLRRFVVRTSCKFEHYAGLILGALSICVYIYGITAGVSRIKVNRMDLTYKNLPASFDGYTIIHVSDLHLGTFKGWRSRILKAEMDSIRRINHNLICFTGDLQNMHPSEIEIMKPFLSPMQGTVAVLGNHDYAGYFKTDPDKEYTIRQRVITIQRQMGWHPLLNDNIIIRSKDKKDSVVILGTENDGKPPYPSKADYTRTIRGINPKSFAIMLQHDPSAWRRNILRRTNAQLTLCGHTHGGQMQILGLRPTQFTQKEDHGLYEEDQRHLYVTAGLGGMVPFRLNMPNEITVITLHKQ</sequence>
<feature type="transmembrane region" description="Helical" evidence="3">
    <location>
        <begin position="105"/>
        <end position="124"/>
    </location>
</feature>
<dbReference type="GO" id="GO:0009245">
    <property type="term" value="P:lipid A biosynthetic process"/>
    <property type="evidence" value="ECO:0007669"/>
    <property type="project" value="TreeGrafter"/>
</dbReference>
<dbReference type="HOGENOM" id="CLU_025443_6_0_10"/>
<name>H1Q120_9BACT</name>
<evidence type="ECO:0000259" key="4">
    <source>
        <dbReference type="Pfam" id="PF00149"/>
    </source>
</evidence>
<dbReference type="AlphaFoldDB" id="H1Q120"/>
<dbReference type="PANTHER" id="PTHR31302">
    <property type="entry name" value="TRANSMEMBRANE PROTEIN WITH METALLOPHOSPHOESTERASE DOMAIN-RELATED"/>
    <property type="match status" value="1"/>
</dbReference>
<comment type="caution">
    <text evidence="5">The sequence shown here is derived from an EMBL/GenBank/DDBJ whole genome shotgun (WGS) entry which is preliminary data.</text>
</comment>
<evidence type="ECO:0000256" key="3">
    <source>
        <dbReference type="SAM" id="Phobius"/>
    </source>
</evidence>
<keyword evidence="3" id="KW-0812">Transmembrane</keyword>
<dbReference type="GO" id="GO:0016020">
    <property type="term" value="C:membrane"/>
    <property type="evidence" value="ECO:0007669"/>
    <property type="project" value="GOC"/>
</dbReference>
<dbReference type="GO" id="GO:0046872">
    <property type="term" value="F:metal ion binding"/>
    <property type="evidence" value="ECO:0007669"/>
    <property type="project" value="UniProtKB-KW"/>
</dbReference>
<dbReference type="STRING" id="883158.HMPREF9140_00608"/>
<dbReference type="GO" id="GO:0008758">
    <property type="term" value="F:UDP-2,3-diacylglucosamine hydrolase activity"/>
    <property type="evidence" value="ECO:0007669"/>
    <property type="project" value="TreeGrafter"/>
</dbReference>
<evidence type="ECO:0000313" key="5">
    <source>
        <dbReference type="EMBL" id="EHO72848.1"/>
    </source>
</evidence>
<keyword evidence="6" id="KW-1185">Reference proteome</keyword>
<dbReference type="RefSeq" id="WP_006951661.1">
    <property type="nucleotide sequence ID" value="NZ_JH594521.1"/>
</dbReference>
<dbReference type="Gene3D" id="3.60.21.10">
    <property type="match status" value="1"/>
</dbReference>
<dbReference type="InterPro" id="IPR051158">
    <property type="entry name" value="Metallophosphoesterase_sf"/>
</dbReference>